<dbReference type="GO" id="GO:0005886">
    <property type="term" value="C:plasma membrane"/>
    <property type="evidence" value="ECO:0007669"/>
    <property type="project" value="TreeGrafter"/>
</dbReference>
<dbReference type="SUPFAM" id="SSF82693">
    <property type="entry name" value="Multidrug efflux transporter AcrB pore domain, PN1, PN2, PC1 and PC2 subdomains"/>
    <property type="match status" value="2"/>
</dbReference>
<dbReference type="InterPro" id="IPR001036">
    <property type="entry name" value="Acrflvin-R"/>
</dbReference>
<organism evidence="1 2">
    <name type="scientific">Vibrio parahaemolyticus</name>
    <dbReference type="NCBI Taxonomy" id="670"/>
    <lineage>
        <taxon>Bacteria</taxon>
        <taxon>Pseudomonadati</taxon>
        <taxon>Pseudomonadota</taxon>
        <taxon>Gammaproteobacteria</taxon>
        <taxon>Vibrionales</taxon>
        <taxon>Vibrionaceae</taxon>
        <taxon>Vibrio</taxon>
    </lineage>
</organism>
<dbReference type="Proteomes" id="UP000518904">
    <property type="component" value="Unassembled WGS sequence"/>
</dbReference>
<sequence>INGTENMLYMFSQATSDGRMTLTVTFALGTDLDKAQVQIQNRVTTALPRLPEAVQRLGVVAEKASPDLTMVVHIYSPDSSREVSYLANYANLNLKDEIARLGGVG</sequence>
<dbReference type="PANTHER" id="PTHR32063">
    <property type="match status" value="1"/>
</dbReference>
<evidence type="ECO:0000313" key="2">
    <source>
        <dbReference type="Proteomes" id="UP000518904"/>
    </source>
</evidence>
<reference evidence="1 2" key="1">
    <citation type="submission" date="2020-04" db="EMBL/GenBank/DDBJ databases">
        <title>Whole-genome sequencing of Vibrio spp. from China reveals different genetic environments of blaCTX-M-14 among diverse lineages.</title>
        <authorList>
            <person name="Zheng Z."/>
            <person name="Ye L."/>
            <person name="Chen S."/>
        </authorList>
    </citation>
    <scope>NUCLEOTIDE SEQUENCE [LARGE SCALE GENOMIC DNA]</scope>
    <source>
        <strain evidence="1 2">Vb0551</strain>
    </source>
</reference>
<feature type="non-terminal residue" evidence="1">
    <location>
        <position position="1"/>
    </location>
</feature>
<dbReference type="PANTHER" id="PTHR32063:SF11">
    <property type="entry name" value="CATION OR DRUG EFFLUX SYSTEM PROTEIN"/>
    <property type="match status" value="1"/>
</dbReference>
<gene>
    <name evidence="1" type="ORF">HKB16_33470</name>
</gene>
<comment type="caution">
    <text evidence="1">The sequence shown here is derived from an EMBL/GenBank/DDBJ whole genome shotgun (WGS) entry which is preliminary data.</text>
</comment>
<dbReference type="Pfam" id="PF00873">
    <property type="entry name" value="ACR_tran"/>
    <property type="match status" value="1"/>
</dbReference>
<dbReference type="Gene3D" id="3.30.70.1430">
    <property type="entry name" value="Multidrug efflux transporter AcrB pore domain"/>
    <property type="match status" value="1"/>
</dbReference>
<dbReference type="GO" id="GO:0042910">
    <property type="term" value="F:xenobiotic transmembrane transporter activity"/>
    <property type="evidence" value="ECO:0007669"/>
    <property type="project" value="TreeGrafter"/>
</dbReference>
<accession>A0A7Y0XG58</accession>
<dbReference type="AlphaFoldDB" id="A0A7Y0XG58"/>
<name>A0A7Y0XG58_VIBPH</name>
<feature type="non-terminal residue" evidence="1">
    <location>
        <position position="105"/>
    </location>
</feature>
<protein>
    <submittedName>
        <fullName evidence="1">AcrB/AcrD/AcrF family protein</fullName>
    </submittedName>
</protein>
<dbReference type="Gene3D" id="3.30.70.1320">
    <property type="entry name" value="Multidrug efflux transporter AcrB pore domain like"/>
    <property type="match status" value="1"/>
</dbReference>
<proteinExistence type="predicted"/>
<evidence type="ECO:0000313" key="1">
    <source>
        <dbReference type="EMBL" id="NMU87760.1"/>
    </source>
</evidence>
<dbReference type="EMBL" id="JABCLB010002772">
    <property type="protein sequence ID" value="NMU87760.1"/>
    <property type="molecule type" value="Genomic_DNA"/>
</dbReference>